<dbReference type="InterPro" id="IPR025269">
    <property type="entry name" value="SAM-like_dom"/>
</dbReference>
<dbReference type="Pfam" id="PF17293">
    <property type="entry name" value="Arm-DNA-bind_5"/>
    <property type="match status" value="1"/>
</dbReference>
<dbReference type="PROSITE" id="PS51898">
    <property type="entry name" value="TYR_RECOMBINASE"/>
    <property type="match status" value="1"/>
</dbReference>
<dbReference type="Proteomes" id="UP000004478">
    <property type="component" value="Unassembled WGS sequence"/>
</dbReference>
<feature type="domain" description="Core-binding (CB)" evidence="7">
    <location>
        <begin position="123"/>
        <end position="203"/>
    </location>
</feature>
<dbReference type="InterPro" id="IPR050090">
    <property type="entry name" value="Tyrosine_recombinase_XerCD"/>
</dbReference>
<dbReference type="OrthoDB" id="1094492at2"/>
<dbReference type="Gene3D" id="1.10.150.130">
    <property type="match status" value="1"/>
</dbReference>
<dbReference type="InterPro" id="IPR044068">
    <property type="entry name" value="CB"/>
</dbReference>
<dbReference type="GO" id="GO:0003677">
    <property type="term" value="F:DNA binding"/>
    <property type="evidence" value="ECO:0007669"/>
    <property type="project" value="UniProtKB-UniRule"/>
</dbReference>
<dbReference type="InterPro" id="IPR011010">
    <property type="entry name" value="DNA_brk_join_enz"/>
</dbReference>
<dbReference type="PANTHER" id="PTHR30349">
    <property type="entry name" value="PHAGE INTEGRASE-RELATED"/>
    <property type="match status" value="1"/>
</dbReference>
<comment type="caution">
    <text evidence="8">The sequence shown here is derived from an EMBL/GenBank/DDBJ whole genome shotgun (WGS) entry which is preliminary data.</text>
</comment>
<proteinExistence type="inferred from homology"/>
<dbReference type="PATRIC" id="fig|1225176.3.peg.4400"/>
<dbReference type="Gene3D" id="1.10.443.10">
    <property type="entry name" value="Intergrase catalytic core"/>
    <property type="match status" value="1"/>
</dbReference>
<dbReference type="SUPFAM" id="SSF56349">
    <property type="entry name" value="DNA breaking-rejoining enzymes"/>
    <property type="match status" value="1"/>
</dbReference>
<keyword evidence="4" id="KW-0233">DNA recombination</keyword>
<dbReference type="Pfam" id="PF13102">
    <property type="entry name" value="Phage_int_SAM_5"/>
    <property type="match status" value="1"/>
</dbReference>
<gene>
    <name evidence="8" type="ORF">B879_04122</name>
</gene>
<evidence type="ECO:0000313" key="9">
    <source>
        <dbReference type="Proteomes" id="UP000004478"/>
    </source>
</evidence>
<protein>
    <submittedName>
        <fullName evidence="8">Site-specific tyrosine recombinase XerD</fullName>
    </submittedName>
</protein>
<keyword evidence="9" id="KW-1185">Reference proteome</keyword>
<dbReference type="RefSeq" id="WP_009187138.1">
    <property type="nucleotide sequence ID" value="NZ_AMGM01000161.1"/>
</dbReference>
<evidence type="ECO:0000256" key="1">
    <source>
        <dbReference type="ARBA" id="ARBA00008857"/>
    </source>
</evidence>
<keyword evidence="2" id="KW-0229">DNA integration</keyword>
<dbReference type="AlphaFoldDB" id="K1KXV5"/>
<dbReference type="InterPro" id="IPR010998">
    <property type="entry name" value="Integrase_recombinase_N"/>
</dbReference>
<dbReference type="Pfam" id="PF00589">
    <property type="entry name" value="Phage_integrase"/>
    <property type="match status" value="1"/>
</dbReference>
<reference evidence="8 9" key="1">
    <citation type="journal article" date="2012" name="J. Bacteriol.">
        <title>Draft Genome Sequence of Cecembia lonarensis Strain LW9T, Isolated from Lonar Lake, a Haloalkaline Lake in India.</title>
        <authorList>
            <person name="Shivaji S."/>
            <person name="Ara S."/>
            <person name="Singh A."/>
            <person name="Pinnaka A.K."/>
        </authorList>
    </citation>
    <scope>NUCLEOTIDE SEQUENCE [LARGE SCALE GENOMIC DNA]</scope>
    <source>
        <strain evidence="8 9">LW9</strain>
    </source>
</reference>
<dbReference type="PANTHER" id="PTHR30349:SF64">
    <property type="entry name" value="PROPHAGE INTEGRASE INTD-RELATED"/>
    <property type="match status" value="1"/>
</dbReference>
<organism evidence="8 9">
    <name type="scientific">Cecembia lonarensis (strain CCUG 58316 / KCTC 22772 / LW9)</name>
    <dbReference type="NCBI Taxonomy" id="1225176"/>
    <lineage>
        <taxon>Bacteria</taxon>
        <taxon>Pseudomonadati</taxon>
        <taxon>Bacteroidota</taxon>
        <taxon>Cytophagia</taxon>
        <taxon>Cytophagales</taxon>
        <taxon>Cyclobacteriaceae</taxon>
        <taxon>Cecembia</taxon>
    </lineage>
</organism>
<dbReference type="GO" id="GO:0006310">
    <property type="term" value="P:DNA recombination"/>
    <property type="evidence" value="ECO:0007669"/>
    <property type="project" value="UniProtKB-KW"/>
</dbReference>
<sequence length="429" mass="50872">MRKDIKIKETVKVSLYLDTRRQKDNGTYPVRIRVYDSSTRKARLYTTDFDLTEENFNRIFHTEIGQRLKKEEKEIQTDLLAIESTYKEKAEEFDIFNFEAFEKLFEIKRGDAINVFWHFESLIKEMKESNRFGTALTYESSLKSLKSYLQAKNGKDPKQLHFQEITVKFLESYEAWMTETQQKSSTTVGIYLRALRVILNKAIDLKIIDKEFYPFGKRKYEIPASRNIKKAFNTDQLTKLFQAVPKIEEQEKAKDYWFFSFVCNGMNIKDIVYLKWKNIHDGQIEFVREKTKRTKKAKQKTIQVPLTDFAKSFIEKYGNSDRSKNSYVFPIINDAMSEEEKDLKKRTFTRFINQHLKNLAKDNGLNEDVSTYWARHSFATKAIRDGASLENVRELLDHEDLKTTMNYFAGFEDKTKKDLLENITDFMRK</sequence>
<evidence type="ECO:0000259" key="7">
    <source>
        <dbReference type="PROSITE" id="PS51900"/>
    </source>
</evidence>
<evidence type="ECO:0000256" key="4">
    <source>
        <dbReference type="ARBA" id="ARBA00023172"/>
    </source>
</evidence>
<evidence type="ECO:0000256" key="2">
    <source>
        <dbReference type="ARBA" id="ARBA00022908"/>
    </source>
</evidence>
<dbReference type="GO" id="GO:0015074">
    <property type="term" value="P:DNA integration"/>
    <property type="evidence" value="ECO:0007669"/>
    <property type="project" value="UniProtKB-KW"/>
</dbReference>
<comment type="similarity">
    <text evidence="1">Belongs to the 'phage' integrase family.</text>
</comment>
<dbReference type="EMBL" id="AMGM01000161">
    <property type="protein sequence ID" value="EKB47276.1"/>
    <property type="molecule type" value="Genomic_DNA"/>
</dbReference>
<keyword evidence="3 5" id="KW-0238">DNA-binding</keyword>
<evidence type="ECO:0000256" key="3">
    <source>
        <dbReference type="ARBA" id="ARBA00023125"/>
    </source>
</evidence>
<dbReference type="InterPro" id="IPR035386">
    <property type="entry name" value="Arm-DNA-bind_5"/>
</dbReference>
<evidence type="ECO:0000313" key="8">
    <source>
        <dbReference type="EMBL" id="EKB47276.1"/>
    </source>
</evidence>
<dbReference type="InterPro" id="IPR002104">
    <property type="entry name" value="Integrase_catalytic"/>
</dbReference>
<feature type="domain" description="Tyr recombinase" evidence="6">
    <location>
        <begin position="227"/>
        <end position="425"/>
    </location>
</feature>
<evidence type="ECO:0000256" key="5">
    <source>
        <dbReference type="PROSITE-ProRule" id="PRU01248"/>
    </source>
</evidence>
<dbReference type="PROSITE" id="PS51900">
    <property type="entry name" value="CB"/>
    <property type="match status" value="1"/>
</dbReference>
<name>K1KXV5_CECL9</name>
<dbReference type="InterPro" id="IPR013762">
    <property type="entry name" value="Integrase-like_cat_sf"/>
</dbReference>
<evidence type="ECO:0000259" key="6">
    <source>
        <dbReference type="PROSITE" id="PS51898"/>
    </source>
</evidence>
<accession>K1KXV5</accession>